<protein>
    <submittedName>
        <fullName evidence="2">Uncharacterized protein</fullName>
    </submittedName>
</protein>
<keyword evidence="1" id="KW-0812">Transmembrane</keyword>
<organism evidence="2 3">
    <name type="scientific">Candidatus Endolissoclinum faulkneri L2</name>
    <dbReference type="NCBI Taxonomy" id="1193729"/>
    <lineage>
        <taxon>Bacteria</taxon>
        <taxon>Pseudomonadati</taxon>
        <taxon>Pseudomonadota</taxon>
        <taxon>Alphaproteobacteria</taxon>
        <taxon>Rhodospirillales</taxon>
        <taxon>Rhodospirillaceae</taxon>
        <taxon>Candidatus Endolissoclinum</taxon>
    </lineage>
</organism>
<dbReference type="AlphaFoldDB" id="K7YLI7"/>
<keyword evidence="1" id="KW-1133">Transmembrane helix</keyword>
<keyword evidence="3" id="KW-1185">Reference proteome</keyword>
<sequence length="55" mass="6470">MKQITIWSINILMLILIKLSKISYSMMDCLHNIWQKPNTQGSNSFELIFPKITSR</sequence>
<dbReference type="HOGENOM" id="CLU_3023431_0_0_5"/>
<evidence type="ECO:0000313" key="2">
    <source>
        <dbReference type="EMBL" id="AFX98352.1"/>
    </source>
</evidence>
<reference evidence="2 3" key="1">
    <citation type="journal article" date="2012" name="Proc. Natl. Acad. Sci. U.S.A.">
        <title>Genome streamlining and chemical defense in a coral reef symbiosis.</title>
        <authorList>
            <person name="Kwan J.C."/>
            <person name="Donia M.S."/>
            <person name="Han A.W."/>
            <person name="Hirose E."/>
            <person name="Haygood M.G."/>
            <person name="Schmidt E.W."/>
        </authorList>
    </citation>
    <scope>NUCLEOTIDE SEQUENCE [LARGE SCALE GENOMIC DNA]</scope>
    <source>
        <strain evidence="2 3">L2</strain>
    </source>
</reference>
<evidence type="ECO:0000256" key="1">
    <source>
        <dbReference type="SAM" id="Phobius"/>
    </source>
</evidence>
<name>K7YLI7_9PROT</name>
<gene>
    <name evidence="2" type="ORF">A1OE_148</name>
</gene>
<dbReference type="KEGG" id="thal:A1OE_148"/>
<dbReference type="Proteomes" id="UP000010077">
    <property type="component" value="Chromosome"/>
</dbReference>
<evidence type="ECO:0000313" key="3">
    <source>
        <dbReference type="Proteomes" id="UP000010077"/>
    </source>
</evidence>
<dbReference type="EMBL" id="CP003539">
    <property type="protein sequence ID" value="AFX98352.1"/>
    <property type="molecule type" value="Genomic_DNA"/>
</dbReference>
<accession>K7YLI7</accession>
<keyword evidence="1" id="KW-0472">Membrane</keyword>
<feature type="transmembrane region" description="Helical" evidence="1">
    <location>
        <begin position="6"/>
        <end position="24"/>
    </location>
</feature>
<proteinExistence type="predicted"/>